<evidence type="ECO:0000313" key="2">
    <source>
        <dbReference type="EMBL" id="KAK3201124.1"/>
    </source>
</evidence>
<keyword evidence="3" id="KW-1185">Reference proteome</keyword>
<dbReference type="AlphaFoldDB" id="A0AAN6RBP6"/>
<dbReference type="PANTHER" id="PTHR35870">
    <property type="entry name" value="PROTEIN, PUTATIVE (AFU_ORTHOLOGUE AFUA_5G03330)-RELATED"/>
    <property type="match status" value="1"/>
</dbReference>
<comment type="caution">
    <text evidence="2">The sequence shown here is derived from an EMBL/GenBank/DDBJ whole genome shotgun (WGS) entry which is preliminary data.</text>
</comment>
<name>A0AAN6RBP6_9PLEO</name>
<keyword evidence="1" id="KW-0560">Oxidoreductase</keyword>
<dbReference type="Proteomes" id="UP001280581">
    <property type="component" value="Unassembled WGS sequence"/>
</dbReference>
<evidence type="ECO:0008006" key="4">
    <source>
        <dbReference type="Google" id="ProtNLM"/>
    </source>
</evidence>
<proteinExistence type="predicted"/>
<dbReference type="InterPro" id="IPR025337">
    <property type="entry name" value="Questin_oxidase-like"/>
</dbReference>
<gene>
    <name evidence="2" type="ORF">GRF29_213g1158683</name>
</gene>
<organism evidence="2 3">
    <name type="scientific">Pseudopithomyces chartarum</name>
    <dbReference type="NCBI Taxonomy" id="1892770"/>
    <lineage>
        <taxon>Eukaryota</taxon>
        <taxon>Fungi</taxon>
        <taxon>Dikarya</taxon>
        <taxon>Ascomycota</taxon>
        <taxon>Pezizomycotina</taxon>
        <taxon>Dothideomycetes</taxon>
        <taxon>Pleosporomycetidae</taxon>
        <taxon>Pleosporales</taxon>
        <taxon>Massarineae</taxon>
        <taxon>Didymosphaeriaceae</taxon>
        <taxon>Pseudopithomyces</taxon>
    </lineage>
</organism>
<accession>A0AAN6RBP6</accession>
<dbReference type="PANTHER" id="PTHR35870:SF1">
    <property type="entry name" value="PROTEIN, PUTATIVE (AFU_ORTHOLOGUE AFUA_5G03330)-RELATED"/>
    <property type="match status" value="1"/>
</dbReference>
<dbReference type="EMBL" id="WVTA01000017">
    <property type="protein sequence ID" value="KAK3201124.1"/>
    <property type="molecule type" value="Genomic_DNA"/>
</dbReference>
<sequence length="496" mass="55508">MFARRPVYLKTAAVVASAVGFTAIGLNKAIAPRVSQQFYRTTGRNILIRGMATASTIKLETELSPEYYVKGSRKETVKLTSELLQENHDKHHIFFNADGFHDHIAHHLLTLYALNATPPEIKQAYTNNLSYQRHLTAPNKPIVTAMHDPEKFATYLGKGKHYPDFLHFFREEISSKGWETVLNETLFKGDPRSDDMLVRLFAGFLHPLIHLGFGVEFRQPAIIAEALAQAAVHDNYMAPFFLGAEKAARQNAATGKKIPAMMQLISRARADPTISSSAHWSDGNKLRDGVLSRCAEEIVALTGEYRVPSASLLREKTAESLNAAVCFTAAAQRPEREVKFDFFYMHTVNAGIFFTAFMNLESLSDASKIRLLEWKVRGDVAMYASRGAPALLLDEVKGYTGRHGRLQGWEELVARVRVYGDDGHASKLLRAVRHGEGICREWEGKEGFDIKGDVWLKVGNMVVDSVEGGGPTWVRSCGFEEAWEEVPRRKVEKARV</sequence>
<evidence type="ECO:0000256" key="1">
    <source>
        <dbReference type="ARBA" id="ARBA00023002"/>
    </source>
</evidence>
<dbReference type="GO" id="GO:0016491">
    <property type="term" value="F:oxidoreductase activity"/>
    <property type="evidence" value="ECO:0007669"/>
    <property type="project" value="UniProtKB-KW"/>
</dbReference>
<evidence type="ECO:0000313" key="3">
    <source>
        <dbReference type="Proteomes" id="UP001280581"/>
    </source>
</evidence>
<reference evidence="2 3" key="1">
    <citation type="submission" date="2021-02" db="EMBL/GenBank/DDBJ databases">
        <title>Genome assembly of Pseudopithomyces chartarum.</title>
        <authorList>
            <person name="Jauregui R."/>
            <person name="Singh J."/>
            <person name="Voisey C."/>
        </authorList>
    </citation>
    <scope>NUCLEOTIDE SEQUENCE [LARGE SCALE GENOMIC DNA]</scope>
    <source>
        <strain evidence="2 3">AGR01</strain>
    </source>
</reference>
<dbReference type="Pfam" id="PF14027">
    <property type="entry name" value="Questin_oxidase"/>
    <property type="match status" value="1"/>
</dbReference>
<protein>
    <recommendedName>
        <fullName evidence="4">HypA-like protein</fullName>
    </recommendedName>
</protein>